<reference evidence="2" key="1">
    <citation type="submission" date="2017-09" db="EMBL/GenBank/DDBJ databases">
        <title>Depth-based differentiation of microbial function through sediment-hosted aquifers and enrichment of novel symbionts in the deep terrestrial subsurface.</title>
        <authorList>
            <person name="Probst A.J."/>
            <person name="Ladd B."/>
            <person name="Jarett J.K."/>
            <person name="Geller-Mcgrath D.E."/>
            <person name="Sieber C.M.K."/>
            <person name="Emerson J.B."/>
            <person name="Anantharaman K."/>
            <person name="Thomas B.C."/>
            <person name="Malmstrom R."/>
            <person name="Stieglmeier M."/>
            <person name="Klingl A."/>
            <person name="Woyke T."/>
            <person name="Ryan C.M."/>
            <person name="Banfield J.F."/>
        </authorList>
    </citation>
    <scope>NUCLEOTIDE SEQUENCE [LARGE SCALE GENOMIC DNA]</scope>
</reference>
<dbReference type="EMBL" id="PFAN01000086">
    <property type="protein sequence ID" value="PIR94884.1"/>
    <property type="molecule type" value="Genomic_DNA"/>
</dbReference>
<name>A0A2H0V704_9BACT</name>
<evidence type="ECO:0000313" key="1">
    <source>
        <dbReference type="EMBL" id="PIR94884.1"/>
    </source>
</evidence>
<proteinExistence type="predicted"/>
<accession>A0A2H0V704</accession>
<evidence type="ECO:0000313" key="2">
    <source>
        <dbReference type="Proteomes" id="UP000228614"/>
    </source>
</evidence>
<sequence>MYNIKQCVCINEQKTKSVQMIVVDDHGTRYAIEKNDYDNEYGSLFEMLRSIIFSWLKVEIFQEVNREIDNNTRQITLVYTVNNVKFTAVASTRTSYYFGYAEALLDIYSQAREKGCIEKAA</sequence>
<organism evidence="1 2">
    <name type="scientific">Candidatus Falkowbacteria bacterium CG10_big_fil_rev_8_21_14_0_10_37_6</name>
    <dbReference type="NCBI Taxonomy" id="1974563"/>
    <lineage>
        <taxon>Bacteria</taxon>
        <taxon>Candidatus Falkowiibacteriota</taxon>
    </lineage>
</organism>
<comment type="caution">
    <text evidence="1">The sequence shown here is derived from an EMBL/GenBank/DDBJ whole genome shotgun (WGS) entry which is preliminary data.</text>
</comment>
<protein>
    <submittedName>
        <fullName evidence="1">Uncharacterized protein</fullName>
    </submittedName>
</protein>
<gene>
    <name evidence="1" type="ORF">COT95_01720</name>
</gene>
<dbReference type="AlphaFoldDB" id="A0A2H0V704"/>
<dbReference type="Proteomes" id="UP000228614">
    <property type="component" value="Unassembled WGS sequence"/>
</dbReference>